<dbReference type="Proteomes" id="UP000319514">
    <property type="component" value="Unassembled WGS sequence"/>
</dbReference>
<dbReference type="PROSITE" id="PS51186">
    <property type="entry name" value="GNAT"/>
    <property type="match status" value="1"/>
</dbReference>
<keyword evidence="2" id="KW-0012">Acyltransferase</keyword>
<dbReference type="InterPro" id="IPR000182">
    <property type="entry name" value="GNAT_dom"/>
</dbReference>
<evidence type="ECO:0000313" key="5">
    <source>
        <dbReference type="Proteomes" id="UP000319514"/>
    </source>
</evidence>
<dbReference type="Gene3D" id="3.40.630.30">
    <property type="match status" value="1"/>
</dbReference>
<reference evidence="4 5" key="1">
    <citation type="submission" date="2019-06" db="EMBL/GenBank/DDBJ databases">
        <title>Sequencing the genomes of 1000 actinobacteria strains.</title>
        <authorList>
            <person name="Klenk H.-P."/>
        </authorList>
    </citation>
    <scope>NUCLEOTIDE SEQUENCE [LARGE SCALE GENOMIC DNA]</scope>
    <source>
        <strain evidence="4 5">DSM 18082</strain>
    </source>
</reference>
<dbReference type="GO" id="GO:0016747">
    <property type="term" value="F:acyltransferase activity, transferring groups other than amino-acyl groups"/>
    <property type="evidence" value="ECO:0007669"/>
    <property type="project" value="InterPro"/>
</dbReference>
<organism evidence="4 5">
    <name type="scientific">Oryzihumus leptocrescens</name>
    <dbReference type="NCBI Taxonomy" id="297536"/>
    <lineage>
        <taxon>Bacteria</taxon>
        <taxon>Bacillati</taxon>
        <taxon>Actinomycetota</taxon>
        <taxon>Actinomycetes</taxon>
        <taxon>Micrococcales</taxon>
        <taxon>Intrasporangiaceae</taxon>
        <taxon>Oryzihumus</taxon>
    </lineage>
</organism>
<dbReference type="PANTHER" id="PTHR43877">
    <property type="entry name" value="AMINOALKYLPHOSPHONATE N-ACETYLTRANSFERASE-RELATED-RELATED"/>
    <property type="match status" value="1"/>
</dbReference>
<dbReference type="CDD" id="cd04301">
    <property type="entry name" value="NAT_SF"/>
    <property type="match status" value="1"/>
</dbReference>
<keyword evidence="5" id="KW-1185">Reference proteome</keyword>
<evidence type="ECO:0000259" key="3">
    <source>
        <dbReference type="PROSITE" id="PS51186"/>
    </source>
</evidence>
<dbReference type="OrthoDB" id="9797178at2"/>
<feature type="domain" description="N-acetyltransferase" evidence="3">
    <location>
        <begin position="8"/>
        <end position="154"/>
    </location>
</feature>
<comment type="caution">
    <text evidence="4">The sequence shown here is derived from an EMBL/GenBank/DDBJ whole genome shotgun (WGS) entry which is preliminary data.</text>
</comment>
<dbReference type="EMBL" id="VFOQ01000001">
    <property type="protein sequence ID" value="TQL59775.1"/>
    <property type="molecule type" value="Genomic_DNA"/>
</dbReference>
<dbReference type="PANTHER" id="PTHR43877:SF1">
    <property type="entry name" value="ACETYLTRANSFERASE"/>
    <property type="match status" value="1"/>
</dbReference>
<evidence type="ECO:0000256" key="2">
    <source>
        <dbReference type="ARBA" id="ARBA00023315"/>
    </source>
</evidence>
<accession>A0A542ZHG9</accession>
<gene>
    <name evidence="4" type="ORF">FB474_1141</name>
</gene>
<sequence>MTATPPVIRLQDATSPAVRASVRRVVEAAFGAQEGPQVADLVDALQASDAFADRFSFVAERDGAVLGHVMLTRGWVDAAERLVEVHVLSPLSVLPDHQRRGIGRALVAHAVAAAGHAGSPAVFLEGSPDYYSRLGFEPGSAHGFTRPSVRIPEPAFQVVTLPAREPWMTGALVYPDPFWAHDCVGLR</sequence>
<dbReference type="SUPFAM" id="SSF55729">
    <property type="entry name" value="Acyl-CoA N-acyltransferases (Nat)"/>
    <property type="match status" value="1"/>
</dbReference>
<name>A0A542ZHG9_9MICO</name>
<dbReference type="RefSeq" id="WP_141787749.1">
    <property type="nucleotide sequence ID" value="NZ_BAAAKX010000004.1"/>
</dbReference>
<keyword evidence="1 4" id="KW-0808">Transferase</keyword>
<evidence type="ECO:0000256" key="1">
    <source>
        <dbReference type="ARBA" id="ARBA00022679"/>
    </source>
</evidence>
<proteinExistence type="predicted"/>
<dbReference type="InterPro" id="IPR050832">
    <property type="entry name" value="Bact_Acetyltransf"/>
</dbReference>
<dbReference type="Pfam" id="PF00583">
    <property type="entry name" value="Acetyltransf_1"/>
    <property type="match status" value="1"/>
</dbReference>
<protein>
    <submittedName>
        <fullName evidence="4">Putative acetyltransferase</fullName>
    </submittedName>
</protein>
<dbReference type="InterPro" id="IPR016181">
    <property type="entry name" value="Acyl_CoA_acyltransferase"/>
</dbReference>
<evidence type="ECO:0000313" key="4">
    <source>
        <dbReference type="EMBL" id="TQL59775.1"/>
    </source>
</evidence>
<dbReference type="AlphaFoldDB" id="A0A542ZHG9"/>